<organism evidence="4 5">
    <name type="scientific">Heligmosomoides polygyrus</name>
    <name type="common">Parasitic roundworm</name>
    <dbReference type="NCBI Taxonomy" id="6339"/>
    <lineage>
        <taxon>Eukaryota</taxon>
        <taxon>Metazoa</taxon>
        <taxon>Ecdysozoa</taxon>
        <taxon>Nematoda</taxon>
        <taxon>Chromadorea</taxon>
        <taxon>Rhabditida</taxon>
        <taxon>Rhabditina</taxon>
        <taxon>Rhabditomorpha</taxon>
        <taxon>Strongyloidea</taxon>
        <taxon>Heligmosomidae</taxon>
        <taxon>Heligmosomoides</taxon>
    </lineage>
</organism>
<evidence type="ECO:0000313" key="4">
    <source>
        <dbReference type="Proteomes" id="UP000050761"/>
    </source>
</evidence>
<feature type="coiled-coil region" evidence="2">
    <location>
        <begin position="115"/>
        <end position="174"/>
    </location>
</feature>
<reference evidence="5" key="1">
    <citation type="submission" date="2019-09" db="UniProtKB">
        <authorList>
            <consortium name="WormBaseParasite"/>
        </authorList>
    </citation>
    <scope>IDENTIFICATION</scope>
</reference>
<evidence type="ECO:0000313" key="5">
    <source>
        <dbReference type="WBParaSite" id="HPBE_0000126201-mRNA-1"/>
    </source>
</evidence>
<sequence length="290" mass="33500">LTSTPALLATSLPQLSVDHMASSPYIDSYQQPSPSYQGRIRYSRNKSLTRLDQPDGSLAQSTSIDLRRGYSPRFRSSPRLHYSDEHLNLDDQNIDELFARLRSELFKNNTLEEINDMLREENDAALAVNDNLRQDVTELTRALERLEQGQRNDRERFRVENARYRNQVEQQNRQLIELWKAFTAVKRKVRELHTSTASDLDKQLTEFTRCAAMMKKAIRHAEFKNNELRDKMAKEKEVVLEEVMAKYEALSTTQTEVGSSLFLITPSSRLRSIAKNEPFFTTVLTLLAAV</sequence>
<keyword evidence="1 2" id="KW-0175">Coiled coil</keyword>
<evidence type="ECO:0000259" key="3">
    <source>
        <dbReference type="Pfam" id="PF15035"/>
    </source>
</evidence>
<accession>A0A183F520</accession>
<feature type="domain" description="Rootletin-like coiled-coil" evidence="3">
    <location>
        <begin position="90"/>
        <end position="210"/>
    </location>
</feature>
<evidence type="ECO:0000256" key="2">
    <source>
        <dbReference type="SAM" id="Coils"/>
    </source>
</evidence>
<name>A0A183F520_HELPZ</name>
<keyword evidence="4" id="KW-1185">Reference proteome</keyword>
<proteinExistence type="predicted"/>
<protein>
    <submittedName>
        <fullName evidence="5">Protein sgm1</fullName>
    </submittedName>
</protein>
<dbReference type="Proteomes" id="UP000050761">
    <property type="component" value="Unassembled WGS sequence"/>
</dbReference>
<evidence type="ECO:0000256" key="1">
    <source>
        <dbReference type="ARBA" id="ARBA00023054"/>
    </source>
</evidence>
<dbReference type="WBParaSite" id="HPBE_0000126201-mRNA-1">
    <property type="protein sequence ID" value="HPBE_0000126201-mRNA-1"/>
    <property type="gene ID" value="HPBE_0000126201"/>
</dbReference>
<dbReference type="InterPro" id="IPR055167">
    <property type="entry name" value="Rootletin-like_CC"/>
</dbReference>
<dbReference type="Pfam" id="PF15035">
    <property type="entry name" value="Rootletin"/>
    <property type="match status" value="1"/>
</dbReference>
<dbReference type="AlphaFoldDB" id="A0A183F520"/>